<comment type="caution">
    <text evidence="8">The sequence shown here is derived from an EMBL/GenBank/DDBJ whole genome shotgun (WGS) entry which is preliminary data.</text>
</comment>
<evidence type="ECO:0000256" key="7">
    <source>
        <dbReference type="RuleBase" id="RU362029"/>
    </source>
</evidence>
<dbReference type="Proteomes" id="UP001430290">
    <property type="component" value="Unassembled WGS sequence"/>
</dbReference>
<evidence type="ECO:0000256" key="3">
    <source>
        <dbReference type="ARBA" id="ARBA00023002"/>
    </source>
</evidence>
<dbReference type="GO" id="GO:0008794">
    <property type="term" value="F:arsenate reductase (glutaredoxin) activity"/>
    <property type="evidence" value="ECO:0007669"/>
    <property type="project" value="UniProtKB-EC"/>
</dbReference>
<dbReference type="EC" id="1.20.4.1" evidence="4 7"/>
<accession>A0ABS7TGF5</accession>
<gene>
    <name evidence="8" type="primary">arsC</name>
    <name evidence="8" type="ORF">K7B09_11470</name>
</gene>
<proteinExistence type="inferred from homology"/>
<dbReference type="InterPro" id="IPR006659">
    <property type="entry name" value="Arsenate_reductase"/>
</dbReference>
<dbReference type="PROSITE" id="PS51353">
    <property type="entry name" value="ARSC"/>
    <property type="match status" value="1"/>
</dbReference>
<dbReference type="CDD" id="cd03034">
    <property type="entry name" value="ArsC_ArsC"/>
    <property type="match status" value="1"/>
</dbReference>
<sequence>MVATIYHNPACGTSRNTLAMIRHAGIEPTIIEYLRCPPSRERLVDLISGAGLTVRQAIRQKDTPYLERGLDDPMLSDSALLEAMLAEPILINRPFVQTSAGIRLCRPSERVLDLLPPVTRPFSKEDGMMVIDQGGQRIF</sequence>
<keyword evidence="2" id="KW-0059">Arsenical resistance</keyword>
<keyword evidence="9" id="KW-1185">Reference proteome</keyword>
<keyword evidence="3 7" id="KW-0560">Oxidoreductase</keyword>
<organism evidence="8 9">
    <name type="scientific">Thermomonas beijingensis</name>
    <dbReference type="NCBI Taxonomy" id="2872701"/>
    <lineage>
        <taxon>Bacteria</taxon>
        <taxon>Pseudomonadati</taxon>
        <taxon>Pseudomonadota</taxon>
        <taxon>Gammaproteobacteria</taxon>
        <taxon>Lysobacterales</taxon>
        <taxon>Lysobacteraceae</taxon>
        <taxon>Thermomonas</taxon>
    </lineage>
</organism>
<protein>
    <recommendedName>
        <fullName evidence="5 7">Arsenate reductase</fullName>
        <ecNumber evidence="4 7">1.20.4.1</ecNumber>
    </recommendedName>
</protein>
<evidence type="ECO:0000256" key="1">
    <source>
        <dbReference type="ARBA" id="ARBA00007198"/>
    </source>
</evidence>
<comment type="catalytic activity">
    <reaction evidence="7">
        <text>[glutaredoxin]-dithiol + arsenate + glutathione + H(+) = glutathionyl-S-S-[glutaredoxin] + arsenite + H2O</text>
        <dbReference type="Rhea" id="RHEA:22016"/>
        <dbReference type="Rhea" id="RHEA-COMP:10729"/>
        <dbReference type="Rhea" id="RHEA-COMP:17668"/>
        <dbReference type="ChEBI" id="CHEBI:15377"/>
        <dbReference type="ChEBI" id="CHEBI:15378"/>
        <dbReference type="ChEBI" id="CHEBI:29242"/>
        <dbReference type="ChEBI" id="CHEBI:29950"/>
        <dbReference type="ChEBI" id="CHEBI:48597"/>
        <dbReference type="ChEBI" id="CHEBI:57925"/>
        <dbReference type="ChEBI" id="CHEBI:146199"/>
        <dbReference type="EC" id="1.20.4.1"/>
    </reaction>
</comment>
<dbReference type="InterPro" id="IPR006660">
    <property type="entry name" value="Arsenate_reductase-like"/>
</dbReference>
<evidence type="ECO:0000256" key="2">
    <source>
        <dbReference type="ARBA" id="ARBA00022849"/>
    </source>
</evidence>
<reference evidence="8" key="1">
    <citation type="submission" date="2021-09" db="EMBL/GenBank/DDBJ databases">
        <authorList>
            <person name="Wu T."/>
            <person name="Guo S.Z."/>
        </authorList>
    </citation>
    <scope>NUCLEOTIDE SEQUENCE</scope>
    <source>
        <strain evidence="8">RSS-23</strain>
    </source>
</reference>
<dbReference type="NCBIfam" id="TIGR00014">
    <property type="entry name" value="arsC"/>
    <property type="match status" value="1"/>
</dbReference>
<name>A0ABS7TGF5_9GAMM</name>
<dbReference type="RefSeq" id="WP_223629611.1">
    <property type="nucleotide sequence ID" value="NZ_JAIQDJ010000008.1"/>
</dbReference>
<dbReference type="EMBL" id="JAIQDJ010000008">
    <property type="protein sequence ID" value="MBZ4186939.1"/>
    <property type="molecule type" value="Genomic_DNA"/>
</dbReference>
<evidence type="ECO:0000313" key="8">
    <source>
        <dbReference type="EMBL" id="MBZ4186939.1"/>
    </source>
</evidence>
<dbReference type="Gene3D" id="3.40.30.10">
    <property type="entry name" value="Glutaredoxin"/>
    <property type="match status" value="1"/>
</dbReference>
<dbReference type="InterPro" id="IPR036249">
    <property type="entry name" value="Thioredoxin-like_sf"/>
</dbReference>
<dbReference type="PANTHER" id="PTHR30041">
    <property type="entry name" value="ARSENATE REDUCTASE"/>
    <property type="match status" value="1"/>
</dbReference>
<evidence type="ECO:0000256" key="4">
    <source>
        <dbReference type="ARBA" id="ARBA00038969"/>
    </source>
</evidence>
<evidence type="ECO:0000313" key="9">
    <source>
        <dbReference type="Proteomes" id="UP001430290"/>
    </source>
</evidence>
<evidence type="ECO:0000256" key="5">
    <source>
        <dbReference type="ARBA" id="ARBA00039879"/>
    </source>
</evidence>
<dbReference type="PANTHER" id="PTHR30041:SF5">
    <property type="entry name" value="ARSENATE REDUCTASE-RELATED"/>
    <property type="match status" value="1"/>
</dbReference>
<dbReference type="SUPFAM" id="SSF52833">
    <property type="entry name" value="Thioredoxin-like"/>
    <property type="match status" value="1"/>
</dbReference>
<dbReference type="Pfam" id="PF03960">
    <property type="entry name" value="ArsC"/>
    <property type="match status" value="1"/>
</dbReference>
<evidence type="ECO:0000256" key="6">
    <source>
        <dbReference type="PROSITE-ProRule" id="PRU01282"/>
    </source>
</evidence>
<comment type="similarity">
    <text evidence="1 6 7">Belongs to the ArsC family.</text>
</comment>